<dbReference type="EMBL" id="BORQ01000007">
    <property type="protein sequence ID" value="GIO33723.1"/>
    <property type="molecule type" value="Genomic_DNA"/>
</dbReference>
<dbReference type="RefSeq" id="WP_212958605.1">
    <property type="nucleotide sequence ID" value="NZ_BORQ01000007.1"/>
</dbReference>
<gene>
    <name evidence="1" type="ORF">J2TS6_48640</name>
</gene>
<reference evidence="1" key="1">
    <citation type="submission" date="2021-03" db="EMBL/GenBank/DDBJ databases">
        <title>Antimicrobial resistance genes in bacteria isolated from Japanese honey, and their potential for conferring macrolide and lincosamide resistance in the American foulbrood pathogen Paenibacillus larvae.</title>
        <authorList>
            <person name="Okamoto M."/>
            <person name="Kumagai M."/>
            <person name="Kanamori H."/>
            <person name="Takamatsu D."/>
        </authorList>
    </citation>
    <scope>NUCLEOTIDE SEQUENCE</scope>
    <source>
        <strain evidence="1">J2TS6</strain>
    </source>
</reference>
<protein>
    <submittedName>
        <fullName evidence="1">Uncharacterized protein</fullName>
    </submittedName>
</protein>
<name>A0A919XP59_9BACL</name>
<accession>A0A919XP59</accession>
<comment type="caution">
    <text evidence="1">The sequence shown here is derived from an EMBL/GenBank/DDBJ whole genome shotgun (WGS) entry which is preliminary data.</text>
</comment>
<dbReference type="AlphaFoldDB" id="A0A919XP59"/>
<proteinExistence type="predicted"/>
<dbReference type="Proteomes" id="UP000679779">
    <property type="component" value="Unassembled WGS sequence"/>
</dbReference>
<keyword evidence="2" id="KW-1185">Reference proteome</keyword>
<evidence type="ECO:0000313" key="2">
    <source>
        <dbReference type="Proteomes" id="UP000679779"/>
    </source>
</evidence>
<evidence type="ECO:0000313" key="1">
    <source>
        <dbReference type="EMBL" id="GIO33723.1"/>
    </source>
</evidence>
<sequence>MSKFNELNATNSTIIKWEGQTLKTTQNPYVSDDGDQYLAHAIDENENEYIVTWEVIDHETTDESETCDWNNPIGVTLVK</sequence>
<organism evidence="1 2">
    <name type="scientific">Paenibacillus albilobatus</name>
    <dbReference type="NCBI Taxonomy" id="2716884"/>
    <lineage>
        <taxon>Bacteria</taxon>
        <taxon>Bacillati</taxon>
        <taxon>Bacillota</taxon>
        <taxon>Bacilli</taxon>
        <taxon>Bacillales</taxon>
        <taxon>Paenibacillaceae</taxon>
        <taxon>Paenibacillus</taxon>
    </lineage>
</organism>